<dbReference type="EMBL" id="JAAMPI010002234">
    <property type="protein sequence ID" value="KAF4616248.1"/>
    <property type="molecule type" value="Genomic_DNA"/>
</dbReference>
<dbReference type="Proteomes" id="UP000566819">
    <property type="component" value="Unassembled WGS sequence"/>
</dbReference>
<reference evidence="2 3" key="1">
    <citation type="submission" date="2020-03" db="EMBL/GenBank/DDBJ databases">
        <title>Draft Genome Sequence of Cudoniella acicularis.</title>
        <authorList>
            <person name="Buettner E."/>
            <person name="Kellner H."/>
        </authorList>
    </citation>
    <scope>NUCLEOTIDE SEQUENCE [LARGE SCALE GENOMIC DNA]</scope>
    <source>
        <strain evidence="2 3">DSM 108380</strain>
    </source>
</reference>
<dbReference type="AlphaFoldDB" id="A0A8H4QSV7"/>
<feature type="region of interest" description="Disordered" evidence="1">
    <location>
        <begin position="281"/>
        <end position="339"/>
    </location>
</feature>
<feature type="compositionally biased region" description="Basic and acidic residues" evidence="1">
    <location>
        <begin position="328"/>
        <end position="339"/>
    </location>
</feature>
<feature type="compositionally biased region" description="Pro residues" evidence="1">
    <location>
        <begin position="286"/>
        <end position="295"/>
    </location>
</feature>
<protein>
    <submittedName>
        <fullName evidence="2">Uncharacterized protein</fullName>
    </submittedName>
</protein>
<comment type="caution">
    <text evidence="2">The sequence shown here is derived from an EMBL/GenBank/DDBJ whole genome shotgun (WGS) entry which is preliminary data.</text>
</comment>
<name>A0A8H4QSV7_9HELO</name>
<evidence type="ECO:0000256" key="1">
    <source>
        <dbReference type="SAM" id="MobiDB-lite"/>
    </source>
</evidence>
<evidence type="ECO:0000313" key="3">
    <source>
        <dbReference type="Proteomes" id="UP000566819"/>
    </source>
</evidence>
<keyword evidence="3" id="KW-1185">Reference proteome</keyword>
<feature type="region of interest" description="Disordered" evidence="1">
    <location>
        <begin position="86"/>
        <end position="107"/>
    </location>
</feature>
<feature type="compositionally biased region" description="Low complexity" evidence="1">
    <location>
        <begin position="96"/>
        <end position="107"/>
    </location>
</feature>
<organism evidence="2 3">
    <name type="scientific">Cudoniella acicularis</name>
    <dbReference type="NCBI Taxonomy" id="354080"/>
    <lineage>
        <taxon>Eukaryota</taxon>
        <taxon>Fungi</taxon>
        <taxon>Dikarya</taxon>
        <taxon>Ascomycota</taxon>
        <taxon>Pezizomycotina</taxon>
        <taxon>Leotiomycetes</taxon>
        <taxon>Helotiales</taxon>
        <taxon>Tricladiaceae</taxon>
        <taxon>Cudoniella</taxon>
    </lineage>
</organism>
<sequence>MQSPMSIGSSAGRFPHNVQDETILEPSTNEELKELWKVVNGWRVSASEGRTFCLKMVSHAEEPIHVLSSSTQPFYTLKIIPTSTSGQLTLTRQDPSKTPTSASSSPKIRAPFLNAVTTKDKDKEKDTEVLSTTLEEYVRRLPPNDGLVALLYPRSASTMALNVASNPTRGDALSIIAAAERECARLVFDSDSSKYYLVHPALNHPFVVSISSSPAWSRVEYTLEHPELPRNVVKLTRDGAGMGWLEVDTSVAAKIDAHYVVDVAVTAVMLVCVEDEKSRNVERFDAPPPSLPPTSPRFSLPPLGSPRGKSKKDKKRERGGDQEYQDGGIRDGFRKSGKP</sequence>
<accession>A0A8H4QSV7</accession>
<evidence type="ECO:0000313" key="2">
    <source>
        <dbReference type="EMBL" id="KAF4616248.1"/>
    </source>
</evidence>
<gene>
    <name evidence="2" type="ORF">G7Y89_g15158</name>
</gene>
<dbReference type="OrthoDB" id="5383338at2759"/>
<feature type="region of interest" description="Disordered" evidence="1">
    <location>
        <begin position="1"/>
        <end position="25"/>
    </location>
</feature>
<proteinExistence type="predicted"/>